<keyword evidence="1" id="KW-0472">Membrane</keyword>
<keyword evidence="3" id="KW-1185">Reference proteome</keyword>
<organism evidence="2 3">
    <name type="scientific">Aquicoccus porphyridii</name>
    <dbReference type="NCBI Taxonomy" id="1852029"/>
    <lineage>
        <taxon>Bacteria</taxon>
        <taxon>Pseudomonadati</taxon>
        <taxon>Pseudomonadota</taxon>
        <taxon>Alphaproteobacteria</taxon>
        <taxon>Rhodobacterales</taxon>
        <taxon>Paracoccaceae</taxon>
        <taxon>Aquicoccus</taxon>
    </lineage>
</organism>
<name>A0A5A9ZTX2_9RHOB</name>
<reference evidence="2 3" key="1">
    <citation type="submission" date="2019-07" db="EMBL/GenBank/DDBJ databases">
        <title>Aquicoccus porphyridii gen. nov., sp. nov., isolated from a small marine red alga, Porphyridium marinum.</title>
        <authorList>
            <person name="Liu L."/>
        </authorList>
    </citation>
    <scope>NUCLEOTIDE SEQUENCE [LARGE SCALE GENOMIC DNA]</scope>
    <source>
        <strain evidence="2 3">L1 8-17</strain>
    </source>
</reference>
<proteinExistence type="predicted"/>
<dbReference type="AlphaFoldDB" id="A0A5A9ZTX2"/>
<keyword evidence="1" id="KW-0812">Transmembrane</keyword>
<protein>
    <submittedName>
        <fullName evidence="2">Rod shape-determining protein MreD</fullName>
    </submittedName>
</protein>
<dbReference type="Proteomes" id="UP000325291">
    <property type="component" value="Unassembled WGS sequence"/>
</dbReference>
<evidence type="ECO:0000256" key="1">
    <source>
        <dbReference type="SAM" id="Phobius"/>
    </source>
</evidence>
<dbReference type="EMBL" id="VINQ01000002">
    <property type="protein sequence ID" value="KAA0920442.1"/>
    <property type="molecule type" value="Genomic_DNA"/>
</dbReference>
<comment type="caution">
    <text evidence="2">The sequence shown here is derived from an EMBL/GenBank/DDBJ whole genome shotgun (WGS) entry which is preliminary data.</text>
</comment>
<keyword evidence="1" id="KW-1133">Transmembrane helix</keyword>
<feature type="transmembrane region" description="Helical" evidence="1">
    <location>
        <begin position="138"/>
        <end position="157"/>
    </location>
</feature>
<feature type="transmembrane region" description="Helical" evidence="1">
    <location>
        <begin position="12"/>
        <end position="31"/>
    </location>
</feature>
<feature type="transmembrane region" description="Helical" evidence="1">
    <location>
        <begin position="37"/>
        <end position="53"/>
    </location>
</feature>
<gene>
    <name evidence="2" type="ORF">FLO80_04870</name>
</gene>
<dbReference type="RefSeq" id="WP_111363364.1">
    <property type="nucleotide sequence ID" value="NZ_JASHJG010000003.1"/>
</dbReference>
<feature type="transmembrane region" description="Helical" evidence="1">
    <location>
        <begin position="109"/>
        <end position="132"/>
    </location>
</feature>
<evidence type="ECO:0000313" key="2">
    <source>
        <dbReference type="EMBL" id="KAA0920442.1"/>
    </source>
</evidence>
<sequence>MTEITLTRLWLMRALFASIVLTVLLFCLLPLNTVPRFWAGPDLIMGFAFAWVLRRPEYVPLPIVAGLLFLADLVLGRPPGLYAALTLIAFENLRARAPRLRDMPFTIEWLSVSAVIVAVMLGYRLLLGLFLVPEASPGLWLIRLLATLASYPLIVALTRFGFGLRKALLGEVNALGQRQ</sequence>
<accession>A0A5A9ZTX2</accession>
<evidence type="ECO:0000313" key="3">
    <source>
        <dbReference type="Proteomes" id="UP000325291"/>
    </source>
</evidence>